<dbReference type="PANTHER" id="PTHR46268">
    <property type="entry name" value="STRESS RESPONSE PROTEIN NHAX"/>
    <property type="match status" value="1"/>
</dbReference>
<dbReference type="Pfam" id="PF00582">
    <property type="entry name" value="Usp"/>
    <property type="match status" value="1"/>
</dbReference>
<evidence type="ECO:0000259" key="2">
    <source>
        <dbReference type="Pfam" id="PF00582"/>
    </source>
</evidence>
<dbReference type="CDD" id="cd00293">
    <property type="entry name" value="USP-like"/>
    <property type="match status" value="1"/>
</dbReference>
<dbReference type="InterPro" id="IPR006016">
    <property type="entry name" value="UspA"/>
</dbReference>
<evidence type="ECO:0000313" key="3">
    <source>
        <dbReference type="EMBL" id="AXG07172.1"/>
    </source>
</evidence>
<gene>
    <name evidence="3" type="ORF">DU500_12465</name>
</gene>
<sequence length="299" mass="32172">MHSPSLGGLLATDGETPDATSHVVGRFDGNQILVPLLTRSVPALTDQLKVATTLARATDASLTVINPDSILSGTPNEYHHEISDGDEADLLEWVFDQTTESLPRVNGDCVYTRGVVTGILQAVRTRNVDTLVVPGSSRERRLRMGITERIAAHADADVVVVNGRTGFKDPASILLPIAGGPHSGLAADVAASIATGSDAWIDILHVIDDDAPDQRRNDAEELVDNVHRRIGRPDTTTKWVLETTDTLAAIIDQSRCYDLTIIGAPTKGRLRKFMFGSTNQSVRKNAGSVVLSARNNSRR</sequence>
<proteinExistence type="inferred from homology"/>
<protein>
    <submittedName>
        <fullName evidence="3">Universal stress protein</fullName>
    </submittedName>
</protein>
<reference evidence="3 4" key="1">
    <citation type="submission" date="2018-07" db="EMBL/GenBank/DDBJ databases">
        <title>Genome sequences of Haloplanus sp. CBA1113.</title>
        <authorList>
            <person name="Kim Y.B."/>
            <person name="Roh S.W."/>
        </authorList>
    </citation>
    <scope>NUCLEOTIDE SEQUENCE [LARGE SCALE GENOMIC DNA]</scope>
    <source>
        <strain evidence="3 4">CBA1113</strain>
    </source>
</reference>
<dbReference type="RefSeq" id="WP_114586304.1">
    <property type="nucleotide sequence ID" value="NZ_CP031150.1"/>
</dbReference>
<dbReference type="OrthoDB" id="43026at2157"/>
<dbReference type="Proteomes" id="UP000253273">
    <property type="component" value="Chromosome"/>
</dbReference>
<keyword evidence="4" id="KW-1185">Reference proteome</keyword>
<evidence type="ECO:0000256" key="1">
    <source>
        <dbReference type="ARBA" id="ARBA00008791"/>
    </source>
</evidence>
<feature type="domain" description="UspA" evidence="2">
    <location>
        <begin position="173"/>
        <end position="287"/>
    </location>
</feature>
<dbReference type="Gene3D" id="3.40.50.12370">
    <property type="match status" value="1"/>
</dbReference>
<evidence type="ECO:0000313" key="4">
    <source>
        <dbReference type="Proteomes" id="UP000253273"/>
    </source>
</evidence>
<dbReference type="GeneID" id="37284212"/>
<dbReference type="PANTHER" id="PTHR46268:SF6">
    <property type="entry name" value="UNIVERSAL STRESS PROTEIN UP12"/>
    <property type="match status" value="1"/>
</dbReference>
<name>A0A345E4Q0_9EURY</name>
<comment type="similarity">
    <text evidence="1">Belongs to the universal stress protein A family.</text>
</comment>
<dbReference type="SUPFAM" id="SSF52402">
    <property type="entry name" value="Adenine nucleotide alpha hydrolases-like"/>
    <property type="match status" value="2"/>
</dbReference>
<dbReference type="AlphaFoldDB" id="A0A345E4Q0"/>
<organism evidence="3 4">
    <name type="scientific">Haloplanus rubicundus</name>
    <dbReference type="NCBI Taxonomy" id="1547898"/>
    <lineage>
        <taxon>Archaea</taxon>
        <taxon>Methanobacteriati</taxon>
        <taxon>Methanobacteriota</taxon>
        <taxon>Stenosarchaea group</taxon>
        <taxon>Halobacteria</taxon>
        <taxon>Halobacteriales</taxon>
        <taxon>Haloferacaceae</taxon>
        <taxon>Haloplanus</taxon>
    </lineage>
</organism>
<dbReference type="KEGG" id="haj:DU500_12465"/>
<accession>A0A345E4Q0</accession>
<dbReference type="EMBL" id="CP031150">
    <property type="protein sequence ID" value="AXG07172.1"/>
    <property type="molecule type" value="Genomic_DNA"/>
</dbReference>